<dbReference type="InterPro" id="IPR049204">
    <property type="entry name" value="DUF6858"/>
</dbReference>
<gene>
    <name evidence="1" type="ORF">A9404_10920</name>
</gene>
<dbReference type="EMBL" id="CP016027">
    <property type="protein sequence ID" value="ANJ67822.1"/>
    <property type="molecule type" value="Genomic_DNA"/>
</dbReference>
<proteinExistence type="predicted"/>
<dbReference type="AlphaFoldDB" id="A0A191ZIZ9"/>
<organism evidence="1 2">
    <name type="scientific">Halothiobacillus diazotrophicus</name>
    <dbReference type="NCBI Taxonomy" id="1860122"/>
    <lineage>
        <taxon>Bacteria</taxon>
        <taxon>Pseudomonadati</taxon>
        <taxon>Pseudomonadota</taxon>
        <taxon>Gammaproteobacteria</taxon>
        <taxon>Chromatiales</taxon>
        <taxon>Halothiobacillaceae</taxon>
        <taxon>Halothiobacillus</taxon>
    </lineage>
</organism>
<sequence length="134" mass="15245">MQETRFNDTYPVYETEIARHETSATNTEEIMARLKRIIETDPTAAFIGLFDHYQHTAQLPGGEIGEGIRAAQNIVFCFGMKLPNPQVMAVRPRSIGVTEYDDRFVVNFMEPPMPAPALIMTEWVNALRDRLPFA</sequence>
<protein>
    <submittedName>
        <fullName evidence="1">Uncharacterized protein</fullName>
    </submittedName>
</protein>
<dbReference type="Proteomes" id="UP000078596">
    <property type="component" value="Chromosome"/>
</dbReference>
<name>A0A191ZIZ9_9GAMM</name>
<dbReference type="KEGG" id="haz:A9404_10920"/>
<accession>A0A191ZIZ9</accession>
<dbReference type="OrthoDB" id="597829at2"/>
<reference evidence="1 2" key="1">
    <citation type="submission" date="2016-06" db="EMBL/GenBank/DDBJ databases">
        <title>Insight into the functional genes involving in sulfur oxidation in Pearl River water.</title>
        <authorList>
            <person name="Luo J."/>
            <person name="Tan X."/>
            <person name="Lin W."/>
        </authorList>
    </citation>
    <scope>NUCLEOTIDE SEQUENCE [LARGE SCALE GENOMIC DNA]</scope>
    <source>
        <strain evidence="1 2">LS2</strain>
    </source>
</reference>
<dbReference type="STRING" id="1860122.A9404_10920"/>
<evidence type="ECO:0000313" key="2">
    <source>
        <dbReference type="Proteomes" id="UP000078596"/>
    </source>
</evidence>
<keyword evidence="2" id="KW-1185">Reference proteome</keyword>
<dbReference type="Pfam" id="PF21651">
    <property type="entry name" value="DUF6858"/>
    <property type="match status" value="1"/>
</dbReference>
<dbReference type="RefSeq" id="WP_066101453.1">
    <property type="nucleotide sequence ID" value="NZ_CP016027.1"/>
</dbReference>
<evidence type="ECO:0000313" key="1">
    <source>
        <dbReference type="EMBL" id="ANJ67822.1"/>
    </source>
</evidence>